<dbReference type="RefSeq" id="WP_127340124.1">
    <property type="nucleotide sequence ID" value="NZ_QWDM01000015.1"/>
</dbReference>
<comment type="caution">
    <text evidence="1">The sequence shown here is derived from an EMBL/GenBank/DDBJ whole genome shotgun (WGS) entry which is preliminary data.</text>
</comment>
<reference evidence="2" key="1">
    <citation type="journal article" date="2019" name="Syst. Appl. Microbiol.">
        <title>Flavobacterium circumlabens sp. nov. and Flavobacterium cupreum sp. nov., two psychrotrophic species isolated from Antarctic environmental samples.</title>
        <authorList>
            <person name="Kralova S."/>
            <person name="Busse H.-J."/>
            <person name="Svec P."/>
            <person name="Maslanova I."/>
            <person name="Stankova E."/>
            <person name="Bartak M."/>
            <person name="Sedlacek I."/>
        </authorList>
    </citation>
    <scope>NUCLEOTIDE SEQUENCE [LARGE SCALE GENOMIC DNA]</scope>
    <source>
        <strain evidence="2">CCM 8825</strain>
    </source>
</reference>
<dbReference type="OrthoDB" id="1094042at2"/>
<proteinExistence type="predicted"/>
<organism evidence="1 2">
    <name type="scientific">Flavobacterium cupreum</name>
    <dbReference type="NCBI Taxonomy" id="2133766"/>
    <lineage>
        <taxon>Bacteria</taxon>
        <taxon>Pseudomonadati</taxon>
        <taxon>Bacteroidota</taxon>
        <taxon>Flavobacteriia</taxon>
        <taxon>Flavobacteriales</taxon>
        <taxon>Flavobacteriaceae</taxon>
        <taxon>Flavobacterium</taxon>
    </lineage>
</organism>
<dbReference type="Proteomes" id="UP000288102">
    <property type="component" value="Unassembled WGS sequence"/>
</dbReference>
<evidence type="ECO:0008006" key="3">
    <source>
        <dbReference type="Google" id="ProtNLM"/>
    </source>
</evidence>
<accession>A0A434A2Y6</accession>
<name>A0A434A2Y6_9FLAO</name>
<dbReference type="AlphaFoldDB" id="A0A434A2Y6"/>
<gene>
    <name evidence="1" type="ORF">D0817_20200</name>
</gene>
<dbReference type="EMBL" id="QWDM01000015">
    <property type="protein sequence ID" value="RUT68684.1"/>
    <property type="molecule type" value="Genomic_DNA"/>
</dbReference>
<protein>
    <recommendedName>
        <fullName evidence="3">Head decoration protein</fullName>
    </recommendedName>
</protein>
<keyword evidence="2" id="KW-1185">Reference proteome</keyword>
<evidence type="ECO:0000313" key="1">
    <source>
        <dbReference type="EMBL" id="RUT68684.1"/>
    </source>
</evidence>
<sequence length="132" mass="13622">MSGTTANLNNTGDNFDTGNDSIVIVSNLETIPGGKTLDTTGFTPTVIPAGHVVIEETSTGILKPMPVTGANYAALPASHTYKGIVISSVLTTKPFVGIMVRGSVNKNASKYGIASILSALATALPLIRFTKD</sequence>
<evidence type="ECO:0000313" key="2">
    <source>
        <dbReference type="Proteomes" id="UP000288102"/>
    </source>
</evidence>